<feature type="domain" description="4Fe-4S ferredoxin-type" evidence="13">
    <location>
        <begin position="141"/>
        <end position="170"/>
    </location>
</feature>
<comment type="catalytic activity">
    <reaction evidence="11">
        <text>a menaquinone + succinate = a menaquinol + fumarate</text>
        <dbReference type="Rhea" id="RHEA:27834"/>
        <dbReference type="Rhea" id="RHEA-COMP:9537"/>
        <dbReference type="Rhea" id="RHEA-COMP:9539"/>
        <dbReference type="ChEBI" id="CHEBI:16374"/>
        <dbReference type="ChEBI" id="CHEBI:18151"/>
        <dbReference type="ChEBI" id="CHEBI:29806"/>
        <dbReference type="ChEBI" id="CHEBI:30031"/>
        <dbReference type="EC" id="1.3.5.1"/>
    </reaction>
</comment>
<dbReference type="NCBIfam" id="NF010071">
    <property type="entry name" value="PRK13552.1"/>
    <property type="match status" value="1"/>
</dbReference>
<keyword evidence="7 11" id="KW-0408">Iron</keyword>
<dbReference type="Gene3D" id="3.10.20.30">
    <property type="match status" value="1"/>
</dbReference>
<dbReference type="eggNOG" id="COG0479">
    <property type="taxonomic scope" value="Bacteria"/>
</dbReference>
<evidence type="ECO:0000313" key="14">
    <source>
        <dbReference type="EMBL" id="ACS78788.1"/>
    </source>
</evidence>
<protein>
    <recommendedName>
        <fullName evidence="11">Fumarate reductase iron-sulfur subunit</fullName>
        <ecNumber evidence="11">1.3.5.1</ecNumber>
    </recommendedName>
</protein>
<comment type="subunit">
    <text evidence="10">Part of an enzyme complex containing three subunits: a flavoprotein (frdA), an iron-sulfur protein (frdB), and diheme cytochrome b (frdC).</text>
</comment>
<accession>C6BYJ7</accession>
<dbReference type="PROSITE" id="PS00198">
    <property type="entry name" value="4FE4S_FER_1"/>
    <property type="match status" value="1"/>
</dbReference>
<dbReference type="SUPFAM" id="SSF54292">
    <property type="entry name" value="2Fe-2S ferredoxin-like"/>
    <property type="match status" value="1"/>
</dbReference>
<dbReference type="GO" id="GO:0046872">
    <property type="term" value="F:metal ion binding"/>
    <property type="evidence" value="ECO:0007669"/>
    <property type="project" value="UniProtKB-KW"/>
</dbReference>
<dbReference type="AlphaFoldDB" id="C6BYJ7"/>
<evidence type="ECO:0000313" key="15">
    <source>
        <dbReference type="Proteomes" id="UP000002601"/>
    </source>
</evidence>
<evidence type="ECO:0000256" key="6">
    <source>
        <dbReference type="ARBA" id="ARBA00023002"/>
    </source>
</evidence>
<keyword evidence="5 11" id="KW-0479">Metal-binding</keyword>
<proteinExistence type="inferred from homology"/>
<keyword evidence="8 11" id="KW-0411">Iron-sulfur</keyword>
<keyword evidence="15" id="KW-1185">Reference proteome</keyword>
<feature type="domain" description="2Fe-2S ferredoxin-type" evidence="12">
    <location>
        <begin position="8"/>
        <end position="94"/>
    </location>
</feature>
<dbReference type="GO" id="GO:0008177">
    <property type="term" value="F:succinate dehydrogenase (quinone) activity"/>
    <property type="evidence" value="ECO:0007669"/>
    <property type="project" value="UniProtKB-EC"/>
</dbReference>
<gene>
    <name evidence="14" type="ordered locus">Desal_0722</name>
</gene>
<keyword evidence="6 14" id="KW-0560">Oxidoreductase</keyword>
<dbReference type="Pfam" id="PF13183">
    <property type="entry name" value="Fer4_8"/>
    <property type="match status" value="1"/>
</dbReference>
<evidence type="ECO:0000256" key="7">
    <source>
        <dbReference type="ARBA" id="ARBA00023004"/>
    </source>
</evidence>
<dbReference type="CDD" id="cd00207">
    <property type="entry name" value="fer2"/>
    <property type="match status" value="1"/>
</dbReference>
<dbReference type="KEGG" id="dsa:Desal_0722"/>
<comment type="cofactor">
    <cofactor evidence="11">
        <name>[3Fe-4S] cluster</name>
        <dbReference type="ChEBI" id="CHEBI:21137"/>
    </cofactor>
    <text evidence="11">Binds 1 [3Fe-4S] cluster.</text>
</comment>
<dbReference type="InterPro" id="IPR004489">
    <property type="entry name" value="Succ_DH/fum_Rdtase_Fe-S"/>
</dbReference>
<dbReference type="GO" id="GO:0022904">
    <property type="term" value="P:respiratory electron transport chain"/>
    <property type="evidence" value="ECO:0007669"/>
    <property type="project" value="TreeGrafter"/>
</dbReference>
<dbReference type="EC" id="1.3.5.1" evidence="11"/>
<dbReference type="SUPFAM" id="SSF46548">
    <property type="entry name" value="alpha-helical ferredoxin"/>
    <property type="match status" value="1"/>
</dbReference>
<dbReference type="InterPro" id="IPR050573">
    <property type="entry name" value="SDH/FRD_Iron-Sulfur"/>
</dbReference>
<keyword evidence="2 11" id="KW-0004">4Fe-4S</keyword>
<dbReference type="NCBIfam" id="TIGR00384">
    <property type="entry name" value="dhsB"/>
    <property type="match status" value="1"/>
</dbReference>
<dbReference type="InterPro" id="IPR017896">
    <property type="entry name" value="4Fe4S_Fe-S-bd"/>
</dbReference>
<evidence type="ECO:0000256" key="1">
    <source>
        <dbReference type="ARBA" id="ARBA00009433"/>
    </source>
</evidence>
<comment type="similarity">
    <text evidence="1 11">Belongs to the succinate dehydrogenase/fumarate reductase iron-sulfur protein family.</text>
</comment>
<evidence type="ECO:0000256" key="11">
    <source>
        <dbReference type="RuleBase" id="RU361237"/>
    </source>
</evidence>
<sequence length="245" mass="27956">MSRQLEFDIFRYNPQDKGSVPHMQTFVLDETENMTLFIALNRLREEQDPGLIFDFCCRAGICGACAMVVNGKPRLACQTKTVDLPERITLLPLPVYKLIGDLSVDTGVWFREMYQTTESWIHTTKTFDPNAIEERMENEVAEQIYELERCIECGCCVAACGTARLRDDFLGAASLNRVARFVVDPRDQRTDRDYFEIIGNDEGIFGCMGLLGCEDVCPKNLPLQNQLGFLRRKMGITAIKEIFRK</sequence>
<reference evidence="14 15" key="1">
    <citation type="submission" date="2009-06" db="EMBL/GenBank/DDBJ databases">
        <title>Complete sequence of Desulfovibrio salexigens DSM 2638.</title>
        <authorList>
            <consortium name="US DOE Joint Genome Institute"/>
            <person name="Lucas S."/>
            <person name="Copeland A."/>
            <person name="Lapidus A."/>
            <person name="Glavina del Rio T."/>
            <person name="Tice H."/>
            <person name="Bruce D."/>
            <person name="Goodwin L."/>
            <person name="Pitluck S."/>
            <person name="Munk A.C."/>
            <person name="Brettin T."/>
            <person name="Detter J.C."/>
            <person name="Han C."/>
            <person name="Tapia R."/>
            <person name="Larimer F."/>
            <person name="Land M."/>
            <person name="Hauser L."/>
            <person name="Kyrpides N."/>
            <person name="Anderson I."/>
            <person name="Wall J.D."/>
            <person name="Arkin A.P."/>
            <person name="Dehal P."/>
            <person name="Chivian D."/>
            <person name="Giles B."/>
            <person name="Hazen T.C."/>
        </authorList>
    </citation>
    <scope>NUCLEOTIDE SEQUENCE [LARGE SCALE GENOMIC DNA]</scope>
    <source>
        <strain evidence="15">ATCC 14822 / DSM 2638 / NCIMB 8403 / VKM B-1763</strain>
    </source>
</reference>
<dbReference type="GO" id="GO:0051539">
    <property type="term" value="F:4 iron, 4 sulfur cluster binding"/>
    <property type="evidence" value="ECO:0007669"/>
    <property type="project" value="UniProtKB-KW"/>
</dbReference>
<evidence type="ECO:0000259" key="12">
    <source>
        <dbReference type="PROSITE" id="PS51085"/>
    </source>
</evidence>
<dbReference type="Pfam" id="PF13085">
    <property type="entry name" value="Fer2_3"/>
    <property type="match status" value="1"/>
</dbReference>
<organism evidence="14 15">
    <name type="scientific">Maridesulfovibrio salexigens (strain ATCC 14822 / DSM 2638 / NCIMB 8403 / VKM B-1763)</name>
    <name type="common">Desulfovibrio salexigens</name>
    <dbReference type="NCBI Taxonomy" id="526222"/>
    <lineage>
        <taxon>Bacteria</taxon>
        <taxon>Pseudomonadati</taxon>
        <taxon>Thermodesulfobacteriota</taxon>
        <taxon>Desulfovibrionia</taxon>
        <taxon>Desulfovibrionales</taxon>
        <taxon>Desulfovibrionaceae</taxon>
        <taxon>Maridesulfovibrio</taxon>
    </lineage>
</organism>
<dbReference type="HOGENOM" id="CLU_044838_3_3_7"/>
<keyword evidence="9 11" id="KW-0003">3Fe-4S</keyword>
<dbReference type="PROSITE" id="PS51379">
    <property type="entry name" value="4FE4S_FER_2"/>
    <property type="match status" value="1"/>
</dbReference>
<dbReference type="GO" id="GO:0009055">
    <property type="term" value="F:electron transfer activity"/>
    <property type="evidence" value="ECO:0007669"/>
    <property type="project" value="InterPro"/>
</dbReference>
<dbReference type="InterPro" id="IPR006058">
    <property type="entry name" value="2Fe2S_fd_BS"/>
</dbReference>
<dbReference type="PROSITE" id="PS51085">
    <property type="entry name" value="2FE2S_FER_2"/>
    <property type="match status" value="1"/>
</dbReference>
<dbReference type="InterPro" id="IPR017900">
    <property type="entry name" value="4Fe4S_Fe_S_CS"/>
</dbReference>
<comment type="cofactor">
    <cofactor evidence="11">
        <name>[2Fe-2S] cluster</name>
        <dbReference type="ChEBI" id="CHEBI:190135"/>
    </cofactor>
    <text evidence="11">Binds 1 [2Fe-2S] cluster.</text>
</comment>
<evidence type="ECO:0000256" key="2">
    <source>
        <dbReference type="ARBA" id="ARBA00022485"/>
    </source>
</evidence>
<keyword evidence="4 11" id="KW-0001">2Fe-2S</keyword>
<evidence type="ECO:0000256" key="5">
    <source>
        <dbReference type="ARBA" id="ARBA00022723"/>
    </source>
</evidence>
<evidence type="ECO:0000256" key="4">
    <source>
        <dbReference type="ARBA" id="ARBA00022714"/>
    </source>
</evidence>
<dbReference type="STRING" id="526222.Desal_0722"/>
<evidence type="ECO:0000259" key="13">
    <source>
        <dbReference type="PROSITE" id="PS51379"/>
    </source>
</evidence>
<evidence type="ECO:0000256" key="8">
    <source>
        <dbReference type="ARBA" id="ARBA00023014"/>
    </source>
</evidence>
<evidence type="ECO:0000256" key="3">
    <source>
        <dbReference type="ARBA" id="ARBA00022532"/>
    </source>
</evidence>
<dbReference type="InterPro" id="IPR009051">
    <property type="entry name" value="Helical_ferredxn"/>
</dbReference>
<dbReference type="InterPro" id="IPR025192">
    <property type="entry name" value="Succ_DH/fum_Rdtase_N"/>
</dbReference>
<keyword evidence="3" id="KW-0816">Tricarboxylic acid cycle</keyword>
<dbReference type="InterPro" id="IPR001041">
    <property type="entry name" value="2Fe-2S_ferredoxin-type"/>
</dbReference>
<dbReference type="InterPro" id="IPR012675">
    <property type="entry name" value="Beta-grasp_dom_sf"/>
</dbReference>
<dbReference type="GO" id="GO:0006099">
    <property type="term" value="P:tricarboxylic acid cycle"/>
    <property type="evidence" value="ECO:0007669"/>
    <property type="project" value="UniProtKB-KW"/>
</dbReference>
<dbReference type="GO" id="GO:0051538">
    <property type="term" value="F:3 iron, 4 sulfur cluster binding"/>
    <property type="evidence" value="ECO:0007669"/>
    <property type="project" value="UniProtKB-KW"/>
</dbReference>
<comment type="cofactor">
    <cofactor evidence="11">
        <name>[4Fe-4S] cluster</name>
        <dbReference type="ChEBI" id="CHEBI:49883"/>
    </cofactor>
    <text evidence="11">Binds 1 [4Fe-4S] cluster.</text>
</comment>
<dbReference type="Gene3D" id="1.10.1060.10">
    <property type="entry name" value="Alpha-helical ferredoxin"/>
    <property type="match status" value="1"/>
</dbReference>
<dbReference type="PANTHER" id="PTHR11921">
    <property type="entry name" value="SUCCINATE DEHYDROGENASE IRON-SULFUR PROTEIN"/>
    <property type="match status" value="1"/>
</dbReference>
<dbReference type="PANTHER" id="PTHR11921:SF36">
    <property type="entry name" value="FUMARATE REDUCTASE IRON-SULFUR SUBUNIT"/>
    <property type="match status" value="1"/>
</dbReference>
<evidence type="ECO:0000256" key="10">
    <source>
        <dbReference type="ARBA" id="ARBA00066269"/>
    </source>
</evidence>
<dbReference type="FunFam" id="1.10.1060.10:FF:000003">
    <property type="entry name" value="Succinate dehydrogenase iron-sulfur subunit"/>
    <property type="match status" value="1"/>
</dbReference>
<dbReference type="RefSeq" id="WP_015850607.1">
    <property type="nucleotide sequence ID" value="NC_012881.1"/>
</dbReference>
<dbReference type="OrthoDB" id="9804391at2"/>
<evidence type="ECO:0000256" key="9">
    <source>
        <dbReference type="ARBA" id="ARBA00023291"/>
    </source>
</evidence>
<dbReference type="InterPro" id="IPR036010">
    <property type="entry name" value="2Fe-2S_ferredoxin-like_sf"/>
</dbReference>
<dbReference type="Proteomes" id="UP000002601">
    <property type="component" value="Chromosome"/>
</dbReference>
<dbReference type="PROSITE" id="PS00197">
    <property type="entry name" value="2FE2S_FER_1"/>
    <property type="match status" value="1"/>
</dbReference>
<dbReference type="GO" id="GO:0051537">
    <property type="term" value="F:2 iron, 2 sulfur cluster binding"/>
    <property type="evidence" value="ECO:0007669"/>
    <property type="project" value="UniProtKB-KW"/>
</dbReference>
<dbReference type="EMBL" id="CP001649">
    <property type="protein sequence ID" value="ACS78788.1"/>
    <property type="molecule type" value="Genomic_DNA"/>
</dbReference>
<name>C6BYJ7_MARSD</name>